<dbReference type="InterPro" id="IPR012902">
    <property type="entry name" value="N_methyl_site"/>
</dbReference>
<evidence type="ECO:0000256" key="1">
    <source>
        <dbReference type="SAM" id="Phobius"/>
    </source>
</evidence>
<evidence type="ECO:0000313" key="2">
    <source>
        <dbReference type="EMBL" id="EYE89733.1"/>
    </source>
</evidence>
<name>A0A017RY79_9CLOT</name>
<dbReference type="EMBL" id="AZQP01000002">
    <property type="protein sequence ID" value="EYE89733.1"/>
    <property type="molecule type" value="Genomic_DNA"/>
</dbReference>
<gene>
    <name evidence="2" type="ORF">Q428_01385</name>
</gene>
<dbReference type="NCBIfam" id="TIGR02532">
    <property type="entry name" value="IV_pilin_GFxxxE"/>
    <property type="match status" value="1"/>
</dbReference>
<dbReference type="AlphaFoldDB" id="A0A017RY79"/>
<keyword evidence="3" id="KW-1185">Reference proteome</keyword>
<feature type="transmembrane region" description="Helical" evidence="1">
    <location>
        <begin position="6"/>
        <end position="24"/>
    </location>
</feature>
<dbReference type="PROSITE" id="PS00409">
    <property type="entry name" value="PROKAR_NTER_METHYL"/>
    <property type="match status" value="1"/>
</dbReference>
<dbReference type="OrthoDB" id="1955385at2"/>
<proteinExistence type="predicted"/>
<dbReference type="Gene3D" id="3.30.700.10">
    <property type="entry name" value="Glycoprotein, Type 4 Pilin"/>
    <property type="match status" value="1"/>
</dbReference>
<dbReference type="SUPFAM" id="SSF54523">
    <property type="entry name" value="Pili subunits"/>
    <property type="match status" value="1"/>
</dbReference>
<sequence>MKRGVTLIELIVVIGIISIILTISKPSVIAYIRRDRLEISTDKLINDLKYAKLYAMSNDDSSIYIRFYKAFGSYEYDSYSICDGNRLTNNILKKVKLPDGIRVCARGDGSTFDVTEKITFQSAGNVSPFACTIALKDLDTGEKTFTTLTIGFTRIMEIKK</sequence>
<keyword evidence="1" id="KW-0812">Transmembrane</keyword>
<accession>A0A017RY79</accession>
<keyword evidence="1" id="KW-1133">Transmembrane helix</keyword>
<organism evidence="2 3">
    <name type="scientific">Fervidicella metallireducens AeB</name>
    <dbReference type="NCBI Taxonomy" id="1403537"/>
    <lineage>
        <taxon>Bacteria</taxon>
        <taxon>Bacillati</taxon>
        <taxon>Bacillota</taxon>
        <taxon>Clostridia</taxon>
        <taxon>Eubacteriales</taxon>
        <taxon>Clostridiaceae</taxon>
        <taxon>Fervidicella</taxon>
    </lineage>
</organism>
<keyword evidence="1" id="KW-0472">Membrane</keyword>
<dbReference type="STRING" id="1403537.Q428_01385"/>
<dbReference type="Pfam" id="PF07963">
    <property type="entry name" value="N_methyl"/>
    <property type="match status" value="1"/>
</dbReference>
<evidence type="ECO:0008006" key="4">
    <source>
        <dbReference type="Google" id="ProtNLM"/>
    </source>
</evidence>
<dbReference type="InterPro" id="IPR045584">
    <property type="entry name" value="Pilin-like"/>
</dbReference>
<protein>
    <recommendedName>
        <fullName evidence="4">N-terminal cleavage protein</fullName>
    </recommendedName>
</protein>
<dbReference type="Proteomes" id="UP000019681">
    <property type="component" value="Unassembled WGS sequence"/>
</dbReference>
<dbReference type="RefSeq" id="WP_035377463.1">
    <property type="nucleotide sequence ID" value="NZ_AZQP01000002.1"/>
</dbReference>
<evidence type="ECO:0000313" key="3">
    <source>
        <dbReference type="Proteomes" id="UP000019681"/>
    </source>
</evidence>
<reference evidence="2 3" key="1">
    <citation type="journal article" date="2014" name="Genome Announc.">
        <title>Draft Genome Sequence of Fervidicella metallireducens Strain AeBT, an Iron-Reducing Thermoanaerobe from the Great Artesian Basin.</title>
        <authorList>
            <person name="Patel B.K."/>
        </authorList>
    </citation>
    <scope>NUCLEOTIDE SEQUENCE [LARGE SCALE GENOMIC DNA]</scope>
    <source>
        <strain evidence="2 3">AeB</strain>
    </source>
</reference>
<comment type="caution">
    <text evidence="2">The sequence shown here is derived from an EMBL/GenBank/DDBJ whole genome shotgun (WGS) entry which is preliminary data.</text>
</comment>